<feature type="compositionally biased region" description="Polar residues" evidence="2">
    <location>
        <begin position="209"/>
        <end position="218"/>
    </location>
</feature>
<dbReference type="AlphaFoldDB" id="A0A7S4I2F5"/>
<dbReference type="InterPro" id="IPR046347">
    <property type="entry name" value="bZIP_sf"/>
</dbReference>
<evidence type="ECO:0000256" key="2">
    <source>
        <dbReference type="SAM" id="MobiDB-lite"/>
    </source>
</evidence>
<feature type="region of interest" description="Disordered" evidence="2">
    <location>
        <begin position="1"/>
        <end position="53"/>
    </location>
</feature>
<evidence type="ECO:0000256" key="1">
    <source>
        <dbReference type="SAM" id="Coils"/>
    </source>
</evidence>
<organism evidence="4">
    <name type="scientific">Odontella aurita</name>
    <dbReference type="NCBI Taxonomy" id="265563"/>
    <lineage>
        <taxon>Eukaryota</taxon>
        <taxon>Sar</taxon>
        <taxon>Stramenopiles</taxon>
        <taxon>Ochrophyta</taxon>
        <taxon>Bacillariophyta</taxon>
        <taxon>Mediophyceae</taxon>
        <taxon>Biddulphiophycidae</taxon>
        <taxon>Eupodiscales</taxon>
        <taxon>Odontellaceae</taxon>
        <taxon>Odontella</taxon>
    </lineage>
</organism>
<evidence type="ECO:0000313" key="4">
    <source>
        <dbReference type="EMBL" id="CAE2216607.1"/>
    </source>
</evidence>
<feature type="domain" description="BZIP" evidence="3">
    <location>
        <begin position="40"/>
        <end position="94"/>
    </location>
</feature>
<dbReference type="SUPFAM" id="SSF57959">
    <property type="entry name" value="Leucine zipper domain"/>
    <property type="match status" value="1"/>
</dbReference>
<feature type="coiled-coil region" evidence="1">
    <location>
        <begin position="65"/>
        <end position="99"/>
    </location>
</feature>
<dbReference type="EMBL" id="HBKQ01009925">
    <property type="protein sequence ID" value="CAE2216607.1"/>
    <property type="molecule type" value="Transcribed_RNA"/>
</dbReference>
<name>A0A7S4I2F5_9STRA</name>
<feature type="region of interest" description="Disordered" evidence="2">
    <location>
        <begin position="262"/>
        <end position="290"/>
    </location>
</feature>
<feature type="compositionally biased region" description="Basic and acidic residues" evidence="2">
    <location>
        <begin position="31"/>
        <end position="53"/>
    </location>
</feature>
<accession>A0A7S4I2F5</accession>
<dbReference type="Gene3D" id="1.20.5.170">
    <property type="match status" value="1"/>
</dbReference>
<protein>
    <recommendedName>
        <fullName evidence="3">BZIP domain-containing protein</fullName>
    </recommendedName>
</protein>
<reference evidence="4" key="1">
    <citation type="submission" date="2021-01" db="EMBL/GenBank/DDBJ databases">
        <authorList>
            <person name="Corre E."/>
            <person name="Pelletier E."/>
            <person name="Niang G."/>
            <person name="Scheremetjew M."/>
            <person name="Finn R."/>
            <person name="Kale V."/>
            <person name="Holt S."/>
            <person name="Cochrane G."/>
            <person name="Meng A."/>
            <person name="Brown T."/>
            <person name="Cohen L."/>
        </authorList>
    </citation>
    <scope>NUCLEOTIDE SEQUENCE</scope>
    <source>
        <strain evidence="4">Isolate 1302-5</strain>
    </source>
</reference>
<proteinExistence type="predicted"/>
<dbReference type="PROSITE" id="PS50217">
    <property type="entry name" value="BZIP"/>
    <property type="match status" value="1"/>
</dbReference>
<feature type="compositionally biased region" description="Basic and acidic residues" evidence="2">
    <location>
        <begin position="281"/>
        <end position="290"/>
    </location>
</feature>
<keyword evidence="1" id="KW-0175">Coiled coil</keyword>
<gene>
    <name evidence="4" type="ORF">OAUR00152_LOCUS6696</name>
</gene>
<sequence>MDSSGRPKYLPPSRGTGAVQEHATSPQNDDAAGRHESIHEEREERRLETNRIRARERRARDKVKWQQMQRELVELKRENEHLKRKNASLEKEISSAAAVAQQQHMTSHAILQTHTVPGDPPPNTQQQVTECPPFFANAAANPSFAQQQGVMNTNTEVNLPVGMLAINVPPVQQAVVQMLPVLPFASFGAPLTTPVSMLPATEPVARASSSFNASTDGTAPNGVGSDGVSPFPATFNANLTLEQQQQQQQLLQLLQGHQTPEVQFSSQISARQDYARGNNTPHHDPNSNAR</sequence>
<dbReference type="InterPro" id="IPR004827">
    <property type="entry name" value="bZIP"/>
</dbReference>
<evidence type="ECO:0000259" key="3">
    <source>
        <dbReference type="PROSITE" id="PS50217"/>
    </source>
</evidence>
<feature type="region of interest" description="Disordered" evidence="2">
    <location>
        <begin position="209"/>
        <end position="230"/>
    </location>
</feature>
<dbReference type="GO" id="GO:0003700">
    <property type="term" value="F:DNA-binding transcription factor activity"/>
    <property type="evidence" value="ECO:0007669"/>
    <property type="project" value="InterPro"/>
</dbReference>